<keyword evidence="1" id="KW-1185">Reference proteome</keyword>
<dbReference type="RefSeq" id="XP_026676487.1">
    <property type="nucleotide sequence ID" value="XM_026820686.1"/>
</dbReference>
<dbReference type="GO" id="GO:0003729">
    <property type="term" value="F:mRNA binding"/>
    <property type="evidence" value="ECO:0007669"/>
    <property type="project" value="TreeGrafter"/>
</dbReference>
<accession>A0A3Q0IJY2</accession>
<dbReference type="PANTHER" id="PTHR12681">
    <property type="entry name" value="ZINC FINGER-CONTAINING PROTEIN P48ZNF"/>
    <property type="match status" value="1"/>
</dbReference>
<dbReference type="Proteomes" id="UP000079169">
    <property type="component" value="Unplaced"/>
</dbReference>
<protein>
    <submittedName>
        <fullName evidence="2">Zinc finger CCCH domain-containing protein 15-like</fullName>
    </submittedName>
</protein>
<dbReference type="STRING" id="121845.A0A3Q0IJY2"/>
<dbReference type="PANTHER" id="PTHR12681:SF0">
    <property type="entry name" value="ZINC FINGER CCCH DOMAIN-CONTAINING PROTEIN 15"/>
    <property type="match status" value="1"/>
</dbReference>
<dbReference type="AlphaFoldDB" id="A0A3Q0IJY2"/>
<sequence>MRDDGEDVNETMENWDEDKLKEVVEKKHGEAEKKRPTTTIICKYFIEAVENSKYGWFWSCPNGPCTFENG</sequence>
<dbReference type="GO" id="GO:0005829">
    <property type="term" value="C:cytosol"/>
    <property type="evidence" value="ECO:0007669"/>
    <property type="project" value="TreeGrafter"/>
</dbReference>
<evidence type="ECO:0000313" key="1">
    <source>
        <dbReference type="Proteomes" id="UP000079169"/>
    </source>
</evidence>
<reference evidence="2" key="1">
    <citation type="submission" date="2025-08" db="UniProtKB">
        <authorList>
            <consortium name="RefSeq"/>
        </authorList>
    </citation>
    <scope>IDENTIFICATION</scope>
</reference>
<dbReference type="PaxDb" id="121845-A0A3Q0IJY2"/>
<dbReference type="KEGG" id="dci:113465828"/>
<name>A0A3Q0IJY2_DIACI</name>
<gene>
    <name evidence="2" type="primary">LOC113465828</name>
</gene>
<dbReference type="GeneID" id="113465828"/>
<organism evidence="1 2">
    <name type="scientific">Diaphorina citri</name>
    <name type="common">Asian citrus psyllid</name>
    <dbReference type="NCBI Taxonomy" id="121845"/>
    <lineage>
        <taxon>Eukaryota</taxon>
        <taxon>Metazoa</taxon>
        <taxon>Ecdysozoa</taxon>
        <taxon>Arthropoda</taxon>
        <taxon>Hexapoda</taxon>
        <taxon>Insecta</taxon>
        <taxon>Pterygota</taxon>
        <taxon>Neoptera</taxon>
        <taxon>Paraneoptera</taxon>
        <taxon>Hemiptera</taxon>
        <taxon>Sternorrhyncha</taxon>
        <taxon>Psylloidea</taxon>
        <taxon>Psyllidae</taxon>
        <taxon>Diaphorininae</taxon>
        <taxon>Diaphorina</taxon>
    </lineage>
</organism>
<evidence type="ECO:0000313" key="2">
    <source>
        <dbReference type="RefSeq" id="XP_026676487.1"/>
    </source>
</evidence>
<dbReference type="GO" id="GO:0002181">
    <property type="term" value="P:cytoplasmic translation"/>
    <property type="evidence" value="ECO:0007669"/>
    <property type="project" value="TreeGrafter"/>
</dbReference>
<proteinExistence type="predicted"/>